<dbReference type="EMBL" id="AP014548">
    <property type="protein sequence ID" value="BAO55593.1"/>
    <property type="molecule type" value="Genomic_DNA"/>
</dbReference>
<keyword evidence="2" id="KW-1185">Reference proteome</keyword>
<dbReference type="Proteomes" id="UP000031760">
    <property type="component" value="Chromosome"/>
</dbReference>
<dbReference type="KEGG" id="nmf:NMS_1584"/>
<sequence length="43" mass="5315">MLVEEQSLQYRFRESEQKSLLYQEKALEFVIQFRLFFLVRQGS</sequence>
<gene>
    <name evidence="1" type="ORF">NMS_1584</name>
</gene>
<reference evidence="1 2" key="1">
    <citation type="journal article" date="2014" name="Proc. Natl. Acad. Sci. U.S.A.">
        <title>Functional characterization of flavobacteria rhodopsins reveals a unique class of light-driven chloride pump in bacteria.</title>
        <authorList>
            <person name="Yoshizawa S."/>
            <person name="Kumagai Y."/>
            <person name="Kim H."/>
            <person name="Ogura Y."/>
            <person name="Hayashi T."/>
            <person name="Iwasaki W."/>
            <person name="DeLong E.F."/>
            <person name="Kogure K."/>
        </authorList>
    </citation>
    <scope>NUCLEOTIDE SEQUENCE [LARGE SCALE GENOMIC DNA]</scope>
    <source>
        <strain evidence="1 2">S1-08</strain>
    </source>
</reference>
<dbReference type="AlphaFoldDB" id="W8VVM9"/>
<proteinExistence type="predicted"/>
<evidence type="ECO:0000313" key="2">
    <source>
        <dbReference type="Proteomes" id="UP000031760"/>
    </source>
</evidence>
<name>W8VVM9_9FLAO</name>
<evidence type="ECO:0000313" key="1">
    <source>
        <dbReference type="EMBL" id="BAO55593.1"/>
    </source>
</evidence>
<protein>
    <submittedName>
        <fullName evidence="1">Uncharacterized protein</fullName>
    </submittedName>
</protein>
<accession>W8VVM9</accession>
<organism evidence="1 2">
    <name type="scientific">Nonlabens marinus S1-08</name>
    <dbReference type="NCBI Taxonomy" id="1454201"/>
    <lineage>
        <taxon>Bacteria</taxon>
        <taxon>Pseudomonadati</taxon>
        <taxon>Bacteroidota</taxon>
        <taxon>Flavobacteriia</taxon>
        <taxon>Flavobacteriales</taxon>
        <taxon>Flavobacteriaceae</taxon>
        <taxon>Nonlabens</taxon>
    </lineage>
</organism>
<dbReference type="HOGENOM" id="CLU_3236771_0_0_10"/>